<proteinExistence type="inferred from homology"/>
<dbReference type="GO" id="GO:0043335">
    <property type="term" value="P:protein unfolding"/>
    <property type="evidence" value="ECO:0007669"/>
    <property type="project" value="TreeGrafter"/>
</dbReference>
<reference evidence="16 17" key="2">
    <citation type="journal article" date="2016" name="PeerJ">
        <title>Analysis of five complete genome sequences for members of the class Peribacteria in the recently recognized Peregrinibacteria bacterial phylum.</title>
        <authorList>
            <person name="Anantharaman K."/>
            <person name="Brown C.T."/>
            <person name="Burstein D."/>
            <person name="Castelle C.J."/>
            <person name="Probst A.J."/>
            <person name="Thomas B.C."/>
            <person name="Williams K.H."/>
            <person name="Banfield J.F."/>
        </authorList>
    </citation>
    <scope>NUCLEOTIDE SEQUENCE [LARGE SCALE GENOMIC DNA]</scope>
    <source>
        <strain evidence="16">RIFOXYD1_FULL_PER-ii_59_16</strain>
    </source>
</reference>
<dbReference type="GO" id="GO:0005737">
    <property type="term" value="C:cytoplasm"/>
    <property type="evidence" value="ECO:0007669"/>
    <property type="project" value="UniProtKB-SubCell"/>
</dbReference>
<dbReference type="GO" id="GO:0051083">
    <property type="term" value="P:'de novo' cotranslational protein folding"/>
    <property type="evidence" value="ECO:0007669"/>
    <property type="project" value="TreeGrafter"/>
</dbReference>
<keyword evidence="5 11" id="KW-0132">Cell division</keyword>
<dbReference type="InterPro" id="IPR046357">
    <property type="entry name" value="PPIase_dom_sf"/>
</dbReference>
<name>A0A0S1SL61_9BACT</name>
<keyword evidence="7 11" id="KW-0143">Chaperone</keyword>
<dbReference type="GO" id="GO:0043022">
    <property type="term" value="F:ribosome binding"/>
    <property type="evidence" value="ECO:0007669"/>
    <property type="project" value="TreeGrafter"/>
</dbReference>
<keyword evidence="14" id="KW-0175">Coiled coil</keyword>
<keyword evidence="11" id="KW-0963">Cytoplasm</keyword>
<evidence type="ECO:0000256" key="7">
    <source>
        <dbReference type="ARBA" id="ARBA00023186"/>
    </source>
</evidence>
<dbReference type="GO" id="GO:0015031">
    <property type="term" value="P:protein transport"/>
    <property type="evidence" value="ECO:0007669"/>
    <property type="project" value="UniProtKB-UniRule"/>
</dbReference>
<dbReference type="GO" id="GO:0051301">
    <property type="term" value="P:cell division"/>
    <property type="evidence" value="ECO:0007669"/>
    <property type="project" value="UniProtKB-KW"/>
</dbReference>
<comment type="domain">
    <text evidence="11">Consists of 3 domains; the N-terminus binds the ribosome, the middle domain has PPIase activity, while the C-terminus has intrinsic chaperone activity on its own.</text>
</comment>
<keyword evidence="6 11" id="KW-0697">Rotamase</keyword>
<dbReference type="Pfam" id="PF05698">
    <property type="entry name" value="Trigger_C"/>
    <property type="match status" value="1"/>
</dbReference>
<evidence type="ECO:0000256" key="8">
    <source>
        <dbReference type="ARBA" id="ARBA00023235"/>
    </source>
</evidence>
<protein>
    <recommendedName>
        <fullName evidence="4 11">Trigger factor</fullName>
        <shortName evidence="11">TF</shortName>
        <ecNumber evidence="3 11">5.2.1.8</ecNumber>
    </recommendedName>
    <alternativeName>
        <fullName evidence="10 11">PPIase</fullName>
    </alternativeName>
</protein>
<evidence type="ECO:0000256" key="2">
    <source>
        <dbReference type="ARBA" id="ARBA00005464"/>
    </source>
</evidence>
<dbReference type="SUPFAM" id="SSF54534">
    <property type="entry name" value="FKBP-like"/>
    <property type="match status" value="1"/>
</dbReference>
<comment type="function">
    <text evidence="11">Involved in protein export. Acts as a chaperone by maintaining the newly synthesized protein in an open conformation. Functions as a peptidyl-prolyl cis-trans isomerase.</text>
</comment>
<evidence type="ECO:0000259" key="15">
    <source>
        <dbReference type="PROSITE" id="PS50059"/>
    </source>
</evidence>
<dbReference type="STRING" id="1735162.PeribacterB2_0740"/>
<organism evidence="16 17">
    <name type="scientific">Candidatus Peribacter riflensis</name>
    <dbReference type="NCBI Taxonomy" id="1735162"/>
    <lineage>
        <taxon>Bacteria</taxon>
        <taxon>Candidatus Peregrinibacteriota</taxon>
        <taxon>Candidatus Peribacteria</taxon>
        <taxon>Candidatus Peribacterales</taxon>
        <taxon>Candidatus Peribacteraceae</taxon>
        <taxon>Candidatus Peribacter</taxon>
    </lineage>
</organism>
<dbReference type="SUPFAM" id="SSF102735">
    <property type="entry name" value="Trigger factor ribosome-binding domain"/>
    <property type="match status" value="1"/>
</dbReference>
<evidence type="ECO:0000256" key="5">
    <source>
        <dbReference type="ARBA" id="ARBA00022618"/>
    </source>
</evidence>
<dbReference type="InterPro" id="IPR037041">
    <property type="entry name" value="Trigger_fac_C_sf"/>
</dbReference>
<dbReference type="PIRSF" id="PIRSF003095">
    <property type="entry name" value="Trigger_factor"/>
    <property type="match status" value="1"/>
</dbReference>
<dbReference type="AlphaFoldDB" id="A0A0S1SL61"/>
<accession>A0A0S1SQ50</accession>
<dbReference type="InterPro" id="IPR005215">
    <property type="entry name" value="Trig_fac"/>
</dbReference>
<evidence type="ECO:0000256" key="3">
    <source>
        <dbReference type="ARBA" id="ARBA00013194"/>
    </source>
</evidence>
<dbReference type="NCBIfam" id="TIGR00115">
    <property type="entry name" value="tig"/>
    <property type="match status" value="1"/>
</dbReference>
<dbReference type="InterPro" id="IPR008881">
    <property type="entry name" value="Trigger_fac_ribosome-bd_bac"/>
</dbReference>
<accession>A0A0S1SL61</accession>
<dbReference type="EMBL" id="CP013065">
    <property type="protein sequence ID" value="ALM13411.1"/>
    <property type="molecule type" value="Genomic_DNA"/>
</dbReference>
<feature type="domain" description="PPIase FKBP-type" evidence="15">
    <location>
        <begin position="161"/>
        <end position="250"/>
    </location>
</feature>
<accession>A0A0S1SHZ8</accession>
<dbReference type="GO" id="GO:0003755">
    <property type="term" value="F:peptidyl-prolyl cis-trans isomerase activity"/>
    <property type="evidence" value="ECO:0007669"/>
    <property type="project" value="UniProtKB-UniRule"/>
</dbReference>
<keyword evidence="8 11" id="KW-0413">Isomerase</keyword>
<accession>A0A0S1SU19</accession>
<evidence type="ECO:0000313" key="16">
    <source>
        <dbReference type="EMBL" id="ALM13411.1"/>
    </source>
</evidence>
<comment type="similarity">
    <text evidence="2 11 13">Belongs to the FKBP-type PPIase family. Tig subfamily.</text>
</comment>
<dbReference type="PANTHER" id="PTHR30560">
    <property type="entry name" value="TRIGGER FACTOR CHAPERONE AND PEPTIDYL-PROLYL CIS/TRANS ISOMERASE"/>
    <property type="match status" value="1"/>
</dbReference>
<evidence type="ECO:0000256" key="4">
    <source>
        <dbReference type="ARBA" id="ARBA00016902"/>
    </source>
</evidence>
<dbReference type="Gene3D" id="3.10.50.40">
    <property type="match status" value="1"/>
</dbReference>
<comment type="catalytic activity">
    <reaction evidence="1 11 12">
        <text>[protein]-peptidylproline (omega=180) = [protein]-peptidylproline (omega=0)</text>
        <dbReference type="Rhea" id="RHEA:16237"/>
        <dbReference type="Rhea" id="RHEA-COMP:10747"/>
        <dbReference type="Rhea" id="RHEA-COMP:10748"/>
        <dbReference type="ChEBI" id="CHEBI:83833"/>
        <dbReference type="ChEBI" id="CHEBI:83834"/>
        <dbReference type="EC" id="5.2.1.8"/>
    </reaction>
</comment>
<dbReference type="InterPro" id="IPR001179">
    <property type="entry name" value="PPIase_FKBP_dom"/>
</dbReference>
<dbReference type="PROSITE" id="PS50059">
    <property type="entry name" value="FKBP_PPIASE"/>
    <property type="match status" value="1"/>
</dbReference>
<dbReference type="PATRIC" id="fig|1735161.3.peg.719"/>
<evidence type="ECO:0000256" key="12">
    <source>
        <dbReference type="PROSITE-ProRule" id="PRU00277"/>
    </source>
</evidence>
<dbReference type="FunFam" id="3.10.50.40:FF:000001">
    <property type="entry name" value="Trigger factor"/>
    <property type="match status" value="1"/>
</dbReference>
<dbReference type="InterPro" id="IPR027304">
    <property type="entry name" value="Trigger_fact/SurA_dom_sf"/>
</dbReference>
<evidence type="ECO:0000256" key="11">
    <source>
        <dbReference type="HAMAP-Rule" id="MF_00303"/>
    </source>
</evidence>
<evidence type="ECO:0000256" key="14">
    <source>
        <dbReference type="SAM" id="Coils"/>
    </source>
</evidence>
<dbReference type="EC" id="5.2.1.8" evidence="3 11"/>
<comment type="subcellular location">
    <subcellularLocation>
        <location evidence="11">Cytoplasm</location>
    </subcellularLocation>
    <text evidence="11">About half TF is bound to the ribosome near the polypeptide exit tunnel while the other half is free in the cytoplasm.</text>
</comment>
<keyword evidence="9 11" id="KW-0131">Cell cycle</keyword>
<evidence type="ECO:0000256" key="10">
    <source>
        <dbReference type="ARBA" id="ARBA00029986"/>
    </source>
</evidence>
<evidence type="ECO:0000256" key="13">
    <source>
        <dbReference type="RuleBase" id="RU003914"/>
    </source>
</evidence>
<dbReference type="Pfam" id="PF05697">
    <property type="entry name" value="Trigger_N"/>
    <property type="match status" value="1"/>
</dbReference>
<dbReference type="InterPro" id="IPR036611">
    <property type="entry name" value="Trigger_fac_ribosome-bd_sf"/>
</dbReference>
<dbReference type="KEGG" id="prf:PeribacterA2_0739"/>
<dbReference type="SUPFAM" id="SSF109998">
    <property type="entry name" value="Triger factor/SurA peptide-binding domain-like"/>
    <property type="match status" value="1"/>
</dbReference>
<feature type="coiled-coil region" evidence="14">
    <location>
        <begin position="267"/>
        <end position="335"/>
    </location>
</feature>
<reference evidence="17" key="1">
    <citation type="submission" date="2015-10" db="EMBL/GenBank/DDBJ databases">
        <title>Analysis of five complete genome sequences for members of the class Peribacteria in the recently recognized Peregrinibacteria bacterial phylum.</title>
        <authorList>
            <person name="Anantharaman K."/>
            <person name="Brown C.T."/>
            <person name="Burstein D."/>
            <person name="Castelle C.J."/>
            <person name="Probst A.J."/>
            <person name="Thomas B.C."/>
            <person name="Williams K.H."/>
            <person name="Banfield J.F."/>
        </authorList>
    </citation>
    <scope>NUCLEOTIDE SEQUENCE [LARGE SCALE GENOMIC DNA]</scope>
</reference>
<dbReference type="Pfam" id="PF00254">
    <property type="entry name" value="FKBP_C"/>
    <property type="match status" value="1"/>
</dbReference>
<dbReference type="HAMAP" id="MF_00303">
    <property type="entry name" value="Trigger_factor_Tig"/>
    <property type="match status" value="1"/>
</dbReference>
<accession>A0A0S1SV88</accession>
<sequence>MTHPPKIEREKSGRIECTVSFTKEQTASAEQKALRELAEKVKIPGFRPGKAPQDMVMQKIDQADLLEETIHHLLPETLESLVREHNIQTIISPKISLKQRDPLTLSIVFVERPKVTLKGADKIKIEKKAPKVEDKDVDRMAEFILRKHETTQEVERPAQEKDRLTIDFSGTDAEGKEITPIRTQGHTVTLGSKSLIPGFEDALMGLKKGDQKAFTLTFPKDYHAKELSDKPVTFSVNVSKVEEVHIPELTDAFVKEQLHVDSAESFRKELRQSMVAQEEHIERQRREQALMDAICTATVVDFPAELVEDEERALLQDMEAQLQRQQRTFDDWMKATGKKPEDLHKELSERAKQRLALRLGIRELLEVKQIAVTDAEMDEAVSGLLSPLSEQERKNVEGAYRKGEQAYEQLKWQKRVEKLFEGMLG</sequence>
<dbReference type="GO" id="GO:0044183">
    <property type="term" value="F:protein folding chaperone"/>
    <property type="evidence" value="ECO:0007669"/>
    <property type="project" value="TreeGrafter"/>
</dbReference>
<dbReference type="Gene3D" id="3.30.70.1050">
    <property type="entry name" value="Trigger factor ribosome-binding domain"/>
    <property type="match status" value="1"/>
</dbReference>
<gene>
    <name evidence="11" type="primary">tig</name>
    <name evidence="16" type="ORF">PeribacterD1_0740</name>
</gene>
<dbReference type="PANTHER" id="PTHR30560:SF3">
    <property type="entry name" value="TRIGGER FACTOR-LIKE PROTEIN TIG, CHLOROPLASTIC"/>
    <property type="match status" value="1"/>
</dbReference>
<dbReference type="InterPro" id="IPR008880">
    <property type="entry name" value="Trigger_fac_C"/>
</dbReference>
<dbReference type="Proteomes" id="UP000069135">
    <property type="component" value="Chromosome"/>
</dbReference>
<evidence type="ECO:0000256" key="9">
    <source>
        <dbReference type="ARBA" id="ARBA00023306"/>
    </source>
</evidence>
<dbReference type="Gene3D" id="1.10.3120.10">
    <property type="entry name" value="Trigger factor, C-terminal domain"/>
    <property type="match status" value="1"/>
</dbReference>
<evidence type="ECO:0000256" key="6">
    <source>
        <dbReference type="ARBA" id="ARBA00023110"/>
    </source>
</evidence>
<evidence type="ECO:0000256" key="1">
    <source>
        <dbReference type="ARBA" id="ARBA00000971"/>
    </source>
</evidence>
<evidence type="ECO:0000313" key="17">
    <source>
        <dbReference type="Proteomes" id="UP000069135"/>
    </source>
</evidence>